<organism evidence="7 8">
    <name type="scientific">Caldisalinibacter kiritimatiensis</name>
    <dbReference type="NCBI Taxonomy" id="1304284"/>
    <lineage>
        <taxon>Bacteria</taxon>
        <taxon>Bacillati</taxon>
        <taxon>Bacillota</taxon>
        <taxon>Tissierellia</taxon>
        <taxon>Tissierellales</taxon>
        <taxon>Thermohalobacteraceae</taxon>
        <taxon>Caldisalinibacter</taxon>
    </lineage>
</organism>
<evidence type="ECO:0000259" key="5">
    <source>
        <dbReference type="Pfam" id="PF02055"/>
    </source>
</evidence>
<dbReference type="InterPro" id="IPR013780">
    <property type="entry name" value="Glyco_hydro_b"/>
</dbReference>
<dbReference type="PATRIC" id="fig|1304284.3.peg.1560"/>
<evidence type="ECO:0000313" key="7">
    <source>
        <dbReference type="EMBL" id="EOD00353.1"/>
    </source>
</evidence>
<dbReference type="GO" id="GO:0006680">
    <property type="term" value="P:glucosylceramide catabolic process"/>
    <property type="evidence" value="ECO:0007669"/>
    <property type="project" value="TreeGrafter"/>
</dbReference>
<dbReference type="AlphaFoldDB" id="R1AT97"/>
<comment type="caution">
    <text evidence="7">The sequence shown here is derived from an EMBL/GenBank/DDBJ whole genome shotgun (WGS) entry which is preliminary data.</text>
</comment>
<dbReference type="InterPro" id="IPR001139">
    <property type="entry name" value="Glyco_hydro_30"/>
</dbReference>
<keyword evidence="2" id="KW-0732">Signal</keyword>
<dbReference type="InterPro" id="IPR017853">
    <property type="entry name" value="GH"/>
</dbReference>
<dbReference type="eggNOG" id="COG5520">
    <property type="taxonomic scope" value="Bacteria"/>
</dbReference>
<dbReference type="InterPro" id="IPR033452">
    <property type="entry name" value="GH30_C"/>
</dbReference>
<dbReference type="GO" id="GO:0004348">
    <property type="term" value="F:glucosylceramidase activity"/>
    <property type="evidence" value="ECO:0007669"/>
    <property type="project" value="InterPro"/>
</dbReference>
<sequence length="449" mass="51676">MKEIKVVMTSKNTQDRLTEKENITFSNRLEVQEVDIELDINKRFQTILGFGGALTEAAAYKLSQMPFDKRQQVINSYFDSKNGLGYSMARIHINSCDFSLENYVYIEENDTELKTFDISREKKWVIPFIKDCMKVKGGEIKILASPWSPPAWMKTNKEMNNGGKLSPEYKEVWAKYYAKFIKAYREEGINIWGISVQNEPAAVQVWDSCVYSAEEERDFIKNYLGPIMHSEKLEDVNILIWDHNRDIMVERASTVLSDPEAAKYVWGTGFHWYLSEEFENVGKVHELFPDKHLLFTEGCQEGGVKLGEWFTGERYGRNIIGDLNNWTEGYLDWNIVLNEEGGPNHVGNFCDAPIIANTNTQQLHYNSSYYYIGHFSKYIRPGAVRIGMINKNNQLYATAFLNKDGKIALVVMNETEENIDFTFGFGNDVAKLSLPEHSIATYIFDSKLL</sequence>
<dbReference type="STRING" id="1304284.L21TH_1591"/>
<proteinExistence type="inferred from homology"/>
<feature type="domain" description="Glycosyl hydrolase family 30 TIM-barrel" evidence="5">
    <location>
        <begin position="47"/>
        <end position="379"/>
    </location>
</feature>
<dbReference type="PRINTS" id="PR00843">
    <property type="entry name" value="GLHYDRLASE30"/>
</dbReference>
<evidence type="ECO:0000256" key="2">
    <source>
        <dbReference type="ARBA" id="ARBA00022729"/>
    </source>
</evidence>
<dbReference type="SUPFAM" id="SSF51011">
    <property type="entry name" value="Glycosyl hydrolase domain"/>
    <property type="match status" value="1"/>
</dbReference>
<dbReference type="SUPFAM" id="SSF51445">
    <property type="entry name" value="(Trans)glycosidases"/>
    <property type="match status" value="1"/>
</dbReference>
<dbReference type="OrthoDB" id="9806701at2"/>
<keyword evidence="4" id="KW-0326">Glycosidase</keyword>
<reference evidence="7 8" key="1">
    <citation type="journal article" date="2015" name="Geomicrobiol. J.">
        <title>Caldisalinibacter kiritimatiensis gen. nov., sp. nov., a moderately thermohalophilic thiosulfate-reducing bacterium from a hypersaline microbial mat.</title>
        <authorList>
            <person name="Ben Hania W."/>
            <person name="Joseph M."/>
            <person name="Fiebig A."/>
            <person name="Bunk B."/>
            <person name="Klenk H.-P."/>
            <person name="Fardeau M.-L."/>
            <person name="Spring S."/>
        </authorList>
    </citation>
    <scope>NUCLEOTIDE SEQUENCE [LARGE SCALE GENOMIC DNA]</scope>
    <source>
        <strain evidence="7 8">L21-TH-D2</strain>
    </source>
</reference>
<evidence type="ECO:0000256" key="1">
    <source>
        <dbReference type="ARBA" id="ARBA00005382"/>
    </source>
</evidence>
<accession>R1AT97</accession>
<feature type="domain" description="Glycosyl hydrolase family 30 beta sandwich" evidence="6">
    <location>
        <begin position="382"/>
        <end position="442"/>
    </location>
</feature>
<keyword evidence="8" id="KW-1185">Reference proteome</keyword>
<dbReference type="EMBL" id="ARZA01000185">
    <property type="protein sequence ID" value="EOD00353.1"/>
    <property type="molecule type" value="Genomic_DNA"/>
</dbReference>
<dbReference type="Gene3D" id="2.60.40.1180">
    <property type="entry name" value="Golgi alpha-mannosidase II"/>
    <property type="match status" value="1"/>
</dbReference>
<dbReference type="Gene3D" id="3.20.20.80">
    <property type="entry name" value="Glycosidases"/>
    <property type="match status" value="1"/>
</dbReference>
<dbReference type="Proteomes" id="UP000013378">
    <property type="component" value="Unassembled WGS sequence"/>
</dbReference>
<dbReference type="PANTHER" id="PTHR11069">
    <property type="entry name" value="GLUCOSYLCERAMIDASE"/>
    <property type="match status" value="1"/>
</dbReference>
<dbReference type="InterPro" id="IPR033453">
    <property type="entry name" value="Glyco_hydro_30_TIM-barrel"/>
</dbReference>
<keyword evidence="3 4" id="KW-0378">Hydrolase</keyword>
<dbReference type="Pfam" id="PF17189">
    <property type="entry name" value="Glyco_hydro_30C"/>
    <property type="match status" value="1"/>
</dbReference>
<name>R1AT97_9FIRM</name>
<protein>
    <submittedName>
        <fullName evidence="7">Glycosyl hydrolase</fullName>
    </submittedName>
</protein>
<evidence type="ECO:0000256" key="4">
    <source>
        <dbReference type="RuleBase" id="RU361188"/>
    </source>
</evidence>
<dbReference type="PANTHER" id="PTHR11069:SF23">
    <property type="entry name" value="LYSOSOMAL ACID GLUCOSYLCERAMIDASE"/>
    <property type="match status" value="1"/>
</dbReference>
<comment type="similarity">
    <text evidence="1 4">Belongs to the glycosyl hydrolase 30 family.</text>
</comment>
<dbReference type="RefSeq" id="WP_006313790.1">
    <property type="nucleotide sequence ID" value="NZ_ARZA01000185.1"/>
</dbReference>
<dbReference type="Pfam" id="PF02055">
    <property type="entry name" value="Glyco_hydro_30"/>
    <property type="match status" value="1"/>
</dbReference>
<gene>
    <name evidence="7" type="ORF">L21TH_1591</name>
</gene>
<evidence type="ECO:0000256" key="3">
    <source>
        <dbReference type="ARBA" id="ARBA00022801"/>
    </source>
</evidence>
<evidence type="ECO:0000259" key="6">
    <source>
        <dbReference type="Pfam" id="PF17189"/>
    </source>
</evidence>
<dbReference type="GO" id="GO:0016020">
    <property type="term" value="C:membrane"/>
    <property type="evidence" value="ECO:0007669"/>
    <property type="project" value="GOC"/>
</dbReference>
<evidence type="ECO:0000313" key="8">
    <source>
        <dbReference type="Proteomes" id="UP000013378"/>
    </source>
</evidence>